<reference evidence="2 3" key="1">
    <citation type="submission" date="2016-02" db="EMBL/GenBank/DDBJ databases">
        <authorList>
            <person name="Wen L."/>
            <person name="He K."/>
            <person name="Yang H."/>
        </authorList>
    </citation>
    <scope>NUCLEOTIDE SEQUENCE [LARGE SCALE GENOMIC DNA]</scope>
    <source>
        <strain evidence="2 3">CZ1127</strain>
    </source>
</reference>
<evidence type="ECO:0000313" key="2">
    <source>
        <dbReference type="EMBL" id="ANW95905.1"/>
    </source>
</evidence>
<dbReference type="AlphaFoldDB" id="A0A1B1Y549"/>
<name>A0A1B1Y549_9FLAO</name>
<dbReference type="RefSeq" id="WP_068825486.1">
    <property type="nucleotide sequence ID" value="NZ_CP014224.1"/>
</dbReference>
<dbReference type="Proteomes" id="UP000092967">
    <property type="component" value="Chromosome"/>
</dbReference>
<keyword evidence="3" id="KW-1185">Reference proteome</keyword>
<proteinExistence type="predicted"/>
<gene>
    <name evidence="2" type="ORF">AXE80_06265</name>
</gene>
<dbReference type="EMBL" id="CP014224">
    <property type="protein sequence ID" value="ANW95905.1"/>
    <property type="molecule type" value="Genomic_DNA"/>
</dbReference>
<protein>
    <recommendedName>
        <fullName evidence="4">PepSY domain-containing protein</fullName>
    </recommendedName>
</protein>
<keyword evidence="1" id="KW-0732">Signal</keyword>
<accession>A0A1B1Y549</accession>
<evidence type="ECO:0000313" key="3">
    <source>
        <dbReference type="Proteomes" id="UP000092967"/>
    </source>
</evidence>
<evidence type="ECO:0008006" key="4">
    <source>
        <dbReference type="Google" id="ProtNLM"/>
    </source>
</evidence>
<sequence length="190" mass="21702">MKATKFLLLLTLVGFLTSNKVNAQDGIPTEVTSIVKMDLEKGQEKLSDLGYEICGSSLFGKKQDWYNESTKNCITIKFDKKKVITEVLPNSEVTKCQKAIEASHKIWEKYHDGQAPVDAAKINEERKKLSDKGFKVSYWVDQISPGNSSEYWVNEDTKKVMLIVWKVDGNKWLMTNKTDYEYGKNPALKH</sequence>
<feature type="chain" id="PRO_5008532614" description="PepSY domain-containing protein" evidence="1">
    <location>
        <begin position="24"/>
        <end position="190"/>
    </location>
</feature>
<dbReference type="KEGG" id="wfu:AXE80_06265"/>
<feature type="signal peptide" evidence="1">
    <location>
        <begin position="1"/>
        <end position="23"/>
    </location>
</feature>
<organism evidence="2 3">
    <name type="scientific">Wenyingzhuangia fucanilytica</name>
    <dbReference type="NCBI Taxonomy" id="1790137"/>
    <lineage>
        <taxon>Bacteria</taxon>
        <taxon>Pseudomonadati</taxon>
        <taxon>Bacteroidota</taxon>
        <taxon>Flavobacteriia</taxon>
        <taxon>Flavobacteriales</taxon>
        <taxon>Flavobacteriaceae</taxon>
        <taxon>Wenyingzhuangia</taxon>
    </lineage>
</organism>
<evidence type="ECO:0000256" key="1">
    <source>
        <dbReference type="SAM" id="SignalP"/>
    </source>
</evidence>